<keyword evidence="2" id="KW-1185">Reference proteome</keyword>
<dbReference type="OrthoDB" id="2888045at2"/>
<evidence type="ECO:0000313" key="2">
    <source>
        <dbReference type="Proteomes" id="UP000265801"/>
    </source>
</evidence>
<name>A0A3A1R5M4_9BACI</name>
<protein>
    <recommendedName>
        <fullName evidence="3">YueH-like protein</fullName>
    </recommendedName>
</protein>
<comment type="caution">
    <text evidence="1">The sequence shown here is derived from an EMBL/GenBank/DDBJ whole genome shotgun (WGS) entry which is preliminary data.</text>
</comment>
<dbReference type="EMBL" id="QXIR01000004">
    <property type="protein sequence ID" value="RIW37416.1"/>
    <property type="molecule type" value="Genomic_DNA"/>
</dbReference>
<accession>A0A3A1R5M4</accession>
<reference evidence="1 2" key="1">
    <citation type="submission" date="2018-09" db="EMBL/GenBank/DDBJ databases">
        <title>Bacillus saliacetes sp. nov., isolated from Thai shrimp paste (Ka-pi).</title>
        <authorList>
            <person name="Daroonpunt R."/>
            <person name="Tanasupawat S."/>
            <person name="Yiamsombut S."/>
        </authorList>
    </citation>
    <scope>NUCLEOTIDE SEQUENCE [LARGE SCALE GENOMIC DNA]</scope>
    <source>
        <strain evidence="1 2">SKP7-4</strain>
    </source>
</reference>
<gene>
    <name evidence="1" type="ORF">D3H55_05115</name>
</gene>
<evidence type="ECO:0008006" key="3">
    <source>
        <dbReference type="Google" id="ProtNLM"/>
    </source>
</evidence>
<dbReference type="AlphaFoldDB" id="A0A3A1R5M4"/>
<dbReference type="Proteomes" id="UP000265801">
    <property type="component" value="Unassembled WGS sequence"/>
</dbReference>
<dbReference type="Pfam" id="PF14166">
    <property type="entry name" value="YueH"/>
    <property type="match status" value="1"/>
</dbReference>
<dbReference type="InterPro" id="IPR020260">
    <property type="entry name" value="Uncharacterised_YueH"/>
</dbReference>
<sequence length="82" mass="9460">MISSYEKITISGNKSAEVFLFLTPDNRFIVSIPAIHWSAEFKQEKNEKFQTEKLRSSLNFHLFEGNTDELVTAINRLADKHS</sequence>
<proteinExistence type="predicted"/>
<organism evidence="1 2">
    <name type="scientific">Bacillus salacetis</name>
    <dbReference type="NCBI Taxonomy" id="2315464"/>
    <lineage>
        <taxon>Bacteria</taxon>
        <taxon>Bacillati</taxon>
        <taxon>Bacillota</taxon>
        <taxon>Bacilli</taxon>
        <taxon>Bacillales</taxon>
        <taxon>Bacillaceae</taxon>
        <taxon>Bacillus</taxon>
    </lineage>
</organism>
<evidence type="ECO:0000313" key="1">
    <source>
        <dbReference type="EMBL" id="RIW37416.1"/>
    </source>
</evidence>